<organism evidence="1 2">
    <name type="scientific">Lithocarpus litseifolius</name>
    <dbReference type="NCBI Taxonomy" id="425828"/>
    <lineage>
        <taxon>Eukaryota</taxon>
        <taxon>Viridiplantae</taxon>
        <taxon>Streptophyta</taxon>
        <taxon>Embryophyta</taxon>
        <taxon>Tracheophyta</taxon>
        <taxon>Spermatophyta</taxon>
        <taxon>Magnoliopsida</taxon>
        <taxon>eudicotyledons</taxon>
        <taxon>Gunneridae</taxon>
        <taxon>Pentapetalae</taxon>
        <taxon>rosids</taxon>
        <taxon>fabids</taxon>
        <taxon>Fagales</taxon>
        <taxon>Fagaceae</taxon>
        <taxon>Lithocarpus</taxon>
    </lineage>
</organism>
<dbReference type="Proteomes" id="UP001459277">
    <property type="component" value="Unassembled WGS sequence"/>
</dbReference>
<evidence type="ECO:0008006" key="3">
    <source>
        <dbReference type="Google" id="ProtNLM"/>
    </source>
</evidence>
<accession>A0AAW2C7S4</accession>
<protein>
    <recommendedName>
        <fullName evidence="3">RNase H type-1 domain-containing protein</fullName>
    </recommendedName>
</protein>
<proteinExistence type="predicted"/>
<sequence>MAAFCVTIDRAVPLASRNHFIKGEKLQGPCALNRRAADMLKEFQIQQTYIPRIPDPCPVDLWQPPPTHIYKLNFDGAVLSDNLSSGFGAIIRNDRARRGENLRPSQGNLRSRHRRCRCALGLGAGWGLLLEFEAGCALLLEFEADAPSCFTI</sequence>
<comment type="caution">
    <text evidence="1">The sequence shown here is derived from an EMBL/GenBank/DDBJ whole genome shotgun (WGS) entry which is preliminary data.</text>
</comment>
<evidence type="ECO:0000313" key="1">
    <source>
        <dbReference type="EMBL" id="KAK9993019.1"/>
    </source>
</evidence>
<dbReference type="EMBL" id="JAZDWU010000008">
    <property type="protein sequence ID" value="KAK9993019.1"/>
    <property type="molecule type" value="Genomic_DNA"/>
</dbReference>
<name>A0AAW2C7S4_9ROSI</name>
<keyword evidence="2" id="KW-1185">Reference proteome</keyword>
<dbReference type="AlphaFoldDB" id="A0AAW2C7S4"/>
<gene>
    <name evidence="1" type="ORF">SO802_022722</name>
</gene>
<evidence type="ECO:0000313" key="2">
    <source>
        <dbReference type="Proteomes" id="UP001459277"/>
    </source>
</evidence>
<reference evidence="1 2" key="1">
    <citation type="submission" date="2024-01" db="EMBL/GenBank/DDBJ databases">
        <title>A telomere-to-telomere, gap-free genome of sweet tea (Lithocarpus litseifolius).</title>
        <authorList>
            <person name="Zhou J."/>
        </authorList>
    </citation>
    <scope>NUCLEOTIDE SEQUENCE [LARGE SCALE GENOMIC DNA]</scope>
    <source>
        <strain evidence="1">Zhou-2022a</strain>
        <tissue evidence="1">Leaf</tissue>
    </source>
</reference>